<feature type="transmembrane region" description="Helical" evidence="3">
    <location>
        <begin position="734"/>
        <end position="753"/>
    </location>
</feature>
<dbReference type="PANTHER" id="PTHR37813">
    <property type="entry name" value="FELS-2 PROPHAGE PROTEIN"/>
    <property type="match status" value="1"/>
</dbReference>
<protein>
    <submittedName>
        <fullName evidence="5">Phage-related minor tail protein</fullName>
    </submittedName>
</protein>
<evidence type="ECO:0000313" key="5">
    <source>
        <dbReference type="EMBL" id="KAK9680588.1"/>
    </source>
</evidence>
<dbReference type="Proteomes" id="UP001458880">
    <property type="component" value="Unassembled WGS sequence"/>
</dbReference>
<keyword evidence="3" id="KW-0472">Membrane</keyword>
<gene>
    <name evidence="5" type="ORF">QE152_g38951</name>
</gene>
<evidence type="ECO:0000256" key="2">
    <source>
        <dbReference type="SAM" id="Coils"/>
    </source>
</evidence>
<keyword evidence="2" id="KW-0175">Coiled coil</keyword>
<dbReference type="Pfam" id="PF10145">
    <property type="entry name" value="PhageMin_Tail"/>
    <property type="match status" value="1"/>
</dbReference>
<keyword evidence="3" id="KW-0812">Transmembrane</keyword>
<name>A0AAW1HVV8_POPJA</name>
<keyword evidence="6" id="KW-1185">Reference proteome</keyword>
<dbReference type="AlphaFoldDB" id="A0AAW1HVV8"/>
<evidence type="ECO:0000259" key="4">
    <source>
        <dbReference type="Pfam" id="PF10145"/>
    </source>
</evidence>
<proteinExistence type="predicted"/>
<organism evidence="5 6">
    <name type="scientific">Popillia japonica</name>
    <name type="common">Japanese beetle</name>
    <dbReference type="NCBI Taxonomy" id="7064"/>
    <lineage>
        <taxon>Eukaryota</taxon>
        <taxon>Metazoa</taxon>
        <taxon>Ecdysozoa</taxon>
        <taxon>Arthropoda</taxon>
        <taxon>Hexapoda</taxon>
        <taxon>Insecta</taxon>
        <taxon>Pterygota</taxon>
        <taxon>Neoptera</taxon>
        <taxon>Endopterygota</taxon>
        <taxon>Coleoptera</taxon>
        <taxon>Polyphaga</taxon>
        <taxon>Scarabaeiformia</taxon>
        <taxon>Scarabaeidae</taxon>
        <taxon>Rutelinae</taxon>
        <taxon>Popillia</taxon>
    </lineage>
</organism>
<evidence type="ECO:0000313" key="6">
    <source>
        <dbReference type="Proteomes" id="UP001458880"/>
    </source>
</evidence>
<dbReference type="NCBIfam" id="TIGR01760">
    <property type="entry name" value="tape_meas_TP901"/>
    <property type="match status" value="1"/>
</dbReference>
<reference evidence="5 6" key="1">
    <citation type="journal article" date="2024" name="BMC Genomics">
        <title>De novo assembly and annotation of Popillia japonica's genome with initial clues to its potential as an invasive pest.</title>
        <authorList>
            <person name="Cucini C."/>
            <person name="Boschi S."/>
            <person name="Funari R."/>
            <person name="Cardaioli E."/>
            <person name="Iannotti N."/>
            <person name="Marturano G."/>
            <person name="Paoli F."/>
            <person name="Bruttini M."/>
            <person name="Carapelli A."/>
            <person name="Frati F."/>
            <person name="Nardi F."/>
        </authorList>
    </citation>
    <scope>NUCLEOTIDE SEQUENCE [LARGE SCALE GENOMIC DNA]</scope>
    <source>
        <strain evidence="5">DMR45628</strain>
    </source>
</reference>
<evidence type="ECO:0000256" key="1">
    <source>
        <dbReference type="ARBA" id="ARBA00022612"/>
    </source>
</evidence>
<keyword evidence="3" id="KW-1133">Transmembrane helix</keyword>
<accession>A0AAW1HVV8</accession>
<dbReference type="NCBIfam" id="TIGR01603">
    <property type="entry name" value="maj_tail_phi13"/>
    <property type="match status" value="1"/>
</dbReference>
<dbReference type="InterPro" id="IPR010090">
    <property type="entry name" value="Phage_tape_meas"/>
</dbReference>
<sequence>MTLSEFYSGLTSLDLPVTYRRYAEGEAPGLPYLVYYVPGSNNFEADELYSKTKDIDNETKIEDWLDENDIFYEKIEVFIESEDMLQTTYEMETTDSAGTVTYATPVAIPGAVSISLEAQGGITPFYADGIKYYNADTNAGYEGDLEMALITDVFREDILGETLDTNSVMIENADVNGSEFALGFQIDGDEKGTRFWFYNCNATRPSTESSTTEDTKEPTTDTITVSCAASTDAKKVSERRKRSKKKAVRMSAAAFQLNPLKCSRISRISCTSTATYNLLQTEITDTRTKLAALKEADKQEYNLLQTEITDTRTKLAALKEADKQAKQQLEAGTMGQEKYDALQREIIETEEKLKSLENTVGSGSAKLAEISAKTGEFGEKAQAAGQKLTPLSVGAAAVGVAAVKAASDWESAWVGVTKTVDGTEEDLARVEQGIKDLAIATGTASTDIAAVAQAAGQLGVGTDYLLEFTETMVRLGDSTDIAAEEASTAIAQLFNITGTSMDQVDNFGATLVALGNNAATSESAIMNMATRIAASGSQVGMTEQQILALATSLSSVGLEAEAGGTAISTVMTNIDKAVSTNADTLETWAQTAGLSASEFKSAWEQDAYGAMQKVVKGMSDTSESGGNLNVLLDELGVTGIRTSDTMKRLSNASDLMTEMTNLSNEAWEENTALVDESDRVYDTFAAELGKTKEALKQAGEAIGTQLMPYIQKAAEFVKDLAVRFSEMSPAAQKAVAAVLAIVAAAAPLLIMIGSSCGGSRLNRYLCNAVENERGFQKQRYCIVGANKRININGNQQYGTILRQQFLTS</sequence>
<comment type="caution">
    <text evidence="5">The sequence shown here is derived from an EMBL/GenBank/DDBJ whole genome shotgun (WGS) entry which is preliminary data.</text>
</comment>
<keyword evidence="1" id="KW-1188">Viral release from host cell</keyword>
<dbReference type="InterPro" id="IPR006490">
    <property type="entry name" value="Maj_tail_phi13"/>
</dbReference>
<evidence type="ECO:0000256" key="3">
    <source>
        <dbReference type="SAM" id="Phobius"/>
    </source>
</evidence>
<feature type="coiled-coil region" evidence="2">
    <location>
        <begin position="276"/>
        <end position="359"/>
    </location>
</feature>
<dbReference type="PANTHER" id="PTHR37813:SF1">
    <property type="entry name" value="FELS-2 PROPHAGE PROTEIN"/>
    <property type="match status" value="1"/>
</dbReference>
<dbReference type="EMBL" id="JASPKY010000881">
    <property type="protein sequence ID" value="KAK9680588.1"/>
    <property type="molecule type" value="Genomic_DNA"/>
</dbReference>
<feature type="domain" description="Phage tail tape measure protein" evidence="4">
    <location>
        <begin position="433"/>
        <end position="623"/>
    </location>
</feature>